<dbReference type="Proteomes" id="UP000235925">
    <property type="component" value="Unassembled WGS sequence"/>
</dbReference>
<comment type="caution">
    <text evidence="1">The sequence shown here is derived from an EMBL/GenBank/DDBJ whole genome shotgun (WGS) entry which is preliminary data.</text>
</comment>
<dbReference type="RefSeq" id="WP_102823316.1">
    <property type="nucleotide sequence ID" value="NZ_CP139348.1"/>
</dbReference>
<proteinExistence type="predicted"/>
<evidence type="ECO:0008006" key="3">
    <source>
        <dbReference type="Google" id="ProtNLM"/>
    </source>
</evidence>
<protein>
    <recommendedName>
        <fullName evidence="3">DUF2158 domain-containing protein</fullName>
    </recommendedName>
</protein>
<sequence>MKYKNGEEVKVGDQVKLGSGDAGMVVGVIDTNSFARDYSAEEWAYLKTGLLILANDSALLHYPELDEDVELIARSV</sequence>
<reference evidence="1 2" key="1">
    <citation type="submission" date="2018-01" db="EMBL/GenBank/DDBJ databases">
        <title>Denitrification phenotypes of diverse strains of Pseudomonas stutzeri.</title>
        <authorList>
            <person name="Milligan D.A."/>
            <person name="Bergaust L."/>
            <person name="Bakken L.R."/>
            <person name="Frostegard A."/>
        </authorList>
    </citation>
    <scope>NUCLEOTIDE SEQUENCE [LARGE SCALE GENOMIC DNA]</scope>
    <source>
        <strain evidence="1 2">KC</strain>
    </source>
</reference>
<gene>
    <name evidence="1" type="ORF">CXK92_01555</name>
</gene>
<accession>A0A2N8S6D9</accession>
<dbReference type="AlphaFoldDB" id="A0A2N8S6D9"/>
<organism evidence="1 2">
    <name type="scientific">Stutzerimonas stutzeri</name>
    <name type="common">Pseudomonas stutzeri</name>
    <dbReference type="NCBI Taxonomy" id="316"/>
    <lineage>
        <taxon>Bacteria</taxon>
        <taxon>Pseudomonadati</taxon>
        <taxon>Pseudomonadota</taxon>
        <taxon>Gammaproteobacteria</taxon>
        <taxon>Pseudomonadales</taxon>
        <taxon>Pseudomonadaceae</taxon>
        <taxon>Stutzerimonas</taxon>
    </lineage>
</organism>
<dbReference type="OrthoDB" id="9135677at2"/>
<dbReference type="EMBL" id="POUN01000001">
    <property type="protein sequence ID" value="PNF82181.1"/>
    <property type="molecule type" value="Genomic_DNA"/>
</dbReference>
<evidence type="ECO:0000313" key="1">
    <source>
        <dbReference type="EMBL" id="PNF82181.1"/>
    </source>
</evidence>
<evidence type="ECO:0000313" key="2">
    <source>
        <dbReference type="Proteomes" id="UP000235925"/>
    </source>
</evidence>
<name>A0A2N8S6D9_STUST</name>